<sequence length="2373" mass="259509">MRVPTDQIAFLAIAQSPKDKRRRIAVFVGVRAADPGESPPWRVRFVDAERIEKFFSAVEAGSIFDLEQDAGLIDDWVTSSRSICTSDGDGNDSEAVVGPATGAMKNCSFWLDGIIRVHFFQGDRLLDSSVVPKPLVHLDVAGSVVNLGGDVLDANWAVSRVRLDAVSAWIKQDGSFNLDSELKEFRLICHIPLALGVHKPPEPLEYKSKRYDTRALLVAHAVRDRQKAGRLWLDGEETKSARFRILDLGFSDLNGVTPQTLLSTDRIKSTAKDRTFDDLVGNNQAYFTAPAASSDAPAFSHIPLFCADPPDRLKSARRQIGFRKVMNASNNDSLQLILRAELDFEIVSRGVWTALWEGFAKAVTGLDVPKSLETRRSFSLAQEQYLNSLKLECNPPDIIHWLFTARFDQDATADLPLSQSIEGALVDLLGEMRASLDKPLRLLRPLSGATTVPDISVLRGDVMPWHVVGDLSEQPHRRRVHNEAYPPISWPDARDPDRSIILRSFQPRLSQDLWSIKPQKCSRRAKVELAAIRTKKGRALMLDGNSSMTLQAQRPEKDQWALQPSSSEEGLIFELSAMTADILQTLRIGSLEFDLQKLADITYVARLRSFTKGTAGLDSAGGMELILRLLAATVTPADQDPLPSMQRGGKGTKDDSSLEREPLLLAFNRHQDQTSPLLLTATEVFDAQTDQTVEWKVETTPGDHSFNPVTLLVLDPAPFRVVVAQSVFRYSDEGGVIADYRRQDDGNVAWRVVDPLETVNIMLGPQILGEAMEKSAQSTTGTQPQDIGQDQPAAARFGSLTRIALDQTNRSTNTREPGWNIRRLLNRVSDAAPGAMIRDLRLELAYGMVTRLIPTKDIWLAEMSGIIGAPPRKLTDSSSPHDKAIVDYGNDILAAPNYRLAVDKVWSAKPEADFETTDGLTFALRTKIDGAGPETPFRFPVSEGYDSTDDDDPSLNNTFAAPLAEDDLAFSGGIPWAFPSANILKEVYLNPLSHSGRLGAVHLSALGGWGRQRAEFADGKSIIETETDMGRMSFYKLERLGRIGGLGHRAKHVIVFRRTVVPSAQFYNRSPIGLKQDEHAGRPILRKVEEYVEILQPERRYPENGTAVREAGCLVGARFTSRRMLVDSDWGGDVRNEGWVVPLWQKTFAVPSPASGADSDSPASLYPKPVVHLLMPGEDNAEVAIEIATPERLVFYTSTLRNETSENVDQWHAVESVDFCDAPAPTVSEGKWSGATDRSKYLHDGMLPSAPREAKGHEAMTLELVDARVPVRLTAGRTEDGPASTLKNITLSRARPRQSTTPDPALPKDTDSEEHARLAGEQAAMLAATIRGRLDRMFGMVAGRFESLWREGMTSRERLIAAVNACRAALITDLKTLHEEIGDNVRELTDNISRAKVDQHTLTLKLSEDIQQKLEAEHQRLLGQCESIFRHEMDQLQASAQNLKQIRSEIDGVSTALKDVKVGQPVENAKKVLTEWISKAETLSKKISLIPTALPEAYAVLEVNGEGIDRALGIQAKIESLREEILREITIFKSALSEVGSSIDNWQEPLDEPALNDFKHKIRSSLGVQQETIERIQSGLKNLAKSDGIVMAMQSMARQASTLCDALENQLVNFSVQIEAVSYPVGPDVKKALQSLCKTMDTRTQTLSNILKTNLANAANDLYRACSQLLGELKGEQWSRDLITTVAVLAKSLAKALQTIRSSAQALLDATGNVTVEIEALAHTFANTVLSEFQHAIDTVPSRIIEARERAELALSTNIAPLNKNVITAIDEALKPAKALFDRTATACTEPANGWNKWADQLKSQIADISESETHAALEIERRINQFADDLIKAIRADDTLEAIREKIADAVNDQVERIRKGVDGVLGDVNTQLARTLGVQPGELVNGVRTAVEDARYLYQEGDNVLRLLRAVGDPPKTDGLGLNRPEVAYVFDALKPIVDMTPAIAFANKVNDTVAAAGEAGRALGDLAEAFGLRNPVEGLGSDFIPESLKGLSISKLFPSMGGLDLEGLLKDAVFPDLATQKGQGVPITRGFDKNTKEAWLQADIDVKLDKSTAILDFGPVSLMLDKGHFTAMTRVSRGLGGETATVTNGQIKGDWRLVTGGMEVITFEQTPLLFDKSGRIDFKIATERVRLAPSLEFLTNLMAKAKQAVPSGVEPIMRDGAPAGLVARLAMALPPIQTGVFGITDLTFGASFAVIAVPEFEIQTSLDIGSRDAPFTLAVWLLNGGGYISQHLSYRPMAKPTPVLSYTLDVSICAGVGIGFGFGVVSGGVWLQVGCSIALTWTTGCGGNVTTLTAFMLARGSVDVAGLVTAGIMLRLELSYDGSEMIARGTLRLSFRISCFYTLKVNQAAEYHIAGERRAEQASDYAASFG</sequence>
<keyword evidence="3" id="KW-1185">Reference proteome</keyword>
<accession>A0ABX8YIU6</accession>
<dbReference type="RefSeq" id="WP_220556337.1">
    <property type="nucleotide sequence ID" value="NZ_CP071586.1"/>
</dbReference>
<feature type="compositionally biased region" description="Polar residues" evidence="1">
    <location>
        <begin position="1285"/>
        <end position="1302"/>
    </location>
</feature>
<dbReference type="Proteomes" id="UP000824588">
    <property type="component" value="Chromosome"/>
</dbReference>
<proteinExistence type="predicted"/>
<reference evidence="2 3" key="1">
    <citation type="journal article" date="2022" name="Int. J. Syst. Evol. Microbiol.">
        <title>Pseudomonas germanica sp. nov., isolated from Iris germanica rhizomes.</title>
        <authorList>
            <person name="Atanasov K.E."/>
            <person name="Galbis D.M."/>
            <person name="Gallego J."/>
            <person name="Serpico A."/>
            <person name="Bosch M."/>
            <person name="Altabella T."/>
            <person name="Ferrer A."/>
        </authorList>
    </citation>
    <scope>NUCLEOTIDE SEQUENCE [LARGE SCALE GENOMIC DNA]</scope>
    <source>
        <strain evidence="2 3">FIT28</strain>
    </source>
</reference>
<organism evidence="2 3">
    <name type="scientific">Pseudomonas germanica</name>
    <dbReference type="NCBI Taxonomy" id="2815720"/>
    <lineage>
        <taxon>Bacteria</taxon>
        <taxon>Pseudomonadati</taxon>
        <taxon>Pseudomonadota</taxon>
        <taxon>Gammaproteobacteria</taxon>
        <taxon>Pseudomonadales</taxon>
        <taxon>Pseudomonadaceae</taxon>
        <taxon>Pseudomonas</taxon>
    </lineage>
</organism>
<dbReference type="EMBL" id="CP071586">
    <property type="protein sequence ID" value="QYY79492.1"/>
    <property type="molecule type" value="Genomic_DNA"/>
</dbReference>
<evidence type="ECO:0000313" key="2">
    <source>
        <dbReference type="EMBL" id="QYY79492.1"/>
    </source>
</evidence>
<evidence type="ECO:0000313" key="3">
    <source>
        <dbReference type="Proteomes" id="UP000824588"/>
    </source>
</evidence>
<evidence type="ECO:0000256" key="1">
    <source>
        <dbReference type="SAM" id="MobiDB-lite"/>
    </source>
</evidence>
<gene>
    <name evidence="2" type="ORF">J0G10_17255</name>
</gene>
<feature type="region of interest" description="Disordered" evidence="1">
    <location>
        <begin position="1273"/>
        <end position="1312"/>
    </location>
</feature>
<protein>
    <submittedName>
        <fullName evidence="2">Apolipoprotein A1/A4/E family protein</fullName>
    </submittedName>
</protein>
<name>A0ABX8YIU6_9PSED</name>